<name>A0A9D4DYV2_DREPO</name>
<dbReference type="EMBL" id="JAIWYP010000009">
    <property type="protein sequence ID" value="KAH3768737.1"/>
    <property type="molecule type" value="Genomic_DNA"/>
</dbReference>
<dbReference type="SMR" id="A0A9D4DYV2"/>
<feature type="coiled-coil region" evidence="1">
    <location>
        <begin position="662"/>
        <end position="689"/>
    </location>
</feature>
<feature type="compositionally biased region" description="Polar residues" evidence="2">
    <location>
        <begin position="1009"/>
        <end position="1021"/>
    </location>
</feature>
<dbReference type="GO" id="GO:0005085">
    <property type="term" value="F:guanyl-nucleotide exchange factor activity"/>
    <property type="evidence" value="ECO:0007669"/>
    <property type="project" value="InterPro"/>
</dbReference>
<feature type="region of interest" description="Disordered" evidence="2">
    <location>
        <begin position="794"/>
        <end position="943"/>
    </location>
</feature>
<evidence type="ECO:0000256" key="1">
    <source>
        <dbReference type="SAM" id="Coils"/>
    </source>
</evidence>
<dbReference type="Gene3D" id="1.20.900.10">
    <property type="entry name" value="Dbl homology (DH) domain"/>
    <property type="match status" value="1"/>
</dbReference>
<evidence type="ECO:0000256" key="2">
    <source>
        <dbReference type="SAM" id="MobiDB-lite"/>
    </source>
</evidence>
<organism evidence="4 5">
    <name type="scientific">Dreissena polymorpha</name>
    <name type="common">Zebra mussel</name>
    <name type="synonym">Mytilus polymorpha</name>
    <dbReference type="NCBI Taxonomy" id="45954"/>
    <lineage>
        <taxon>Eukaryota</taxon>
        <taxon>Metazoa</taxon>
        <taxon>Spiralia</taxon>
        <taxon>Lophotrochozoa</taxon>
        <taxon>Mollusca</taxon>
        <taxon>Bivalvia</taxon>
        <taxon>Autobranchia</taxon>
        <taxon>Heteroconchia</taxon>
        <taxon>Euheterodonta</taxon>
        <taxon>Imparidentia</taxon>
        <taxon>Neoheterodontei</taxon>
        <taxon>Myida</taxon>
        <taxon>Dreissenoidea</taxon>
        <taxon>Dreissenidae</taxon>
        <taxon>Dreissena</taxon>
    </lineage>
</organism>
<dbReference type="SUPFAM" id="SSF52087">
    <property type="entry name" value="CRAL/TRIO domain"/>
    <property type="match status" value="1"/>
</dbReference>
<dbReference type="PROSITE" id="PS50010">
    <property type="entry name" value="DH_2"/>
    <property type="match status" value="1"/>
</dbReference>
<dbReference type="PANTHER" id="PTHR45845:SF3">
    <property type="entry name" value="PURATROPHIN-1-LIKE, ISOFORM A"/>
    <property type="match status" value="1"/>
</dbReference>
<dbReference type="InterPro" id="IPR018159">
    <property type="entry name" value="Spectrin/alpha-actinin"/>
</dbReference>
<feature type="region of interest" description="Disordered" evidence="2">
    <location>
        <begin position="225"/>
        <end position="283"/>
    </location>
</feature>
<reference evidence="4" key="2">
    <citation type="submission" date="2020-11" db="EMBL/GenBank/DDBJ databases">
        <authorList>
            <person name="McCartney M.A."/>
            <person name="Auch B."/>
            <person name="Kono T."/>
            <person name="Mallez S."/>
            <person name="Becker A."/>
            <person name="Gohl D.M."/>
            <person name="Silverstein K.A.T."/>
            <person name="Koren S."/>
            <person name="Bechman K.B."/>
            <person name="Herman A."/>
            <person name="Abrahante J.E."/>
            <person name="Garbe J."/>
        </authorList>
    </citation>
    <scope>NUCLEOTIDE SEQUENCE</scope>
    <source>
        <strain evidence="4">Duluth1</strain>
        <tissue evidence="4">Whole animal</tissue>
    </source>
</reference>
<dbReference type="SUPFAM" id="SSF48065">
    <property type="entry name" value="DBL homology domain (DH-domain)"/>
    <property type="match status" value="1"/>
</dbReference>
<proteinExistence type="predicted"/>
<feature type="compositionally biased region" description="Polar residues" evidence="2">
    <location>
        <begin position="236"/>
        <end position="246"/>
    </location>
</feature>
<feature type="non-terminal residue" evidence="4">
    <location>
        <position position="1180"/>
    </location>
</feature>
<feature type="compositionally biased region" description="Basic and acidic residues" evidence="2">
    <location>
        <begin position="922"/>
        <end position="932"/>
    </location>
</feature>
<feature type="compositionally biased region" description="Low complexity" evidence="2">
    <location>
        <begin position="794"/>
        <end position="804"/>
    </location>
</feature>
<evidence type="ECO:0000259" key="3">
    <source>
        <dbReference type="PROSITE" id="PS50010"/>
    </source>
</evidence>
<protein>
    <recommendedName>
        <fullName evidence="3">DH domain-containing protein</fullName>
    </recommendedName>
</protein>
<feature type="domain" description="DH" evidence="3">
    <location>
        <begin position="1098"/>
        <end position="1180"/>
    </location>
</feature>
<dbReference type="CDD" id="cd00176">
    <property type="entry name" value="SPEC"/>
    <property type="match status" value="1"/>
</dbReference>
<dbReference type="Proteomes" id="UP000828390">
    <property type="component" value="Unassembled WGS sequence"/>
</dbReference>
<feature type="region of interest" description="Disordered" evidence="2">
    <location>
        <begin position="970"/>
        <end position="1037"/>
    </location>
</feature>
<dbReference type="Gene3D" id="1.20.58.60">
    <property type="match status" value="1"/>
</dbReference>
<sequence length="1180" mass="133792">MKEQSRILQNSYPGNQLVDEKCAIQHHKAGCKNAETYMSWSLCHICGNIKEFISESCDNPTVCDKCDKWPVVCKSYVVLHLSPISRDKLKSGDFYFYVKVNDSTKAAELWVQYCNSSGKKGELKVPTEDFGYIFTMDWKSEMRSADEDLGDTLRDCLTTLEESIHRLKWQEILPTMGNYTHSGVKLKQSSIHCSVMEGDRVKNLKDQQNNCMKCVNRNNSDFGNNFHGPMHHTVETTKSNSGSPDQRGSRSHGLVSTDGREMDNAKSPRSPRSPGLHQHRHLEPPKTILDVDYQLLKSGVAILPGARDLDGNAVVLIFTNSSLWKNQLVASTDFARLIMYYYSVPRETVRCRGFTVVADIRGCTASIINTLLESLYLFEGNTPGSISVVHLLSDRNTQSLVLKSPIYDVRASFQTRFKKPINILLSPALLCSYISADQLPPALEGTFQYNHDDWIRFHMRLDPFLASCRAVGRYLVNVIQELSVVEQVPASAKEASHLVNHHENLVRATFEDPRVTRLQQEGDAMLQSLVREEVNIGHTDDYRYGMEDITRLYRHVHDTISRLMRLSDTRINRLEKCLQLKDFDEECSKIISWLHTQGNECLQRHLAMADNLKGIRQQQKDFEKFYFAAMSHIEKGNDLLEEASVLAQSGDFDEVTGYKELAKMLKRHLQQFSERLEEARERIEGTTKCYQLLDKTYEWALEAMKYVASMKMEHCATPEGLEKLLKSLELYLQEHPPIVDDTFSQMSDLAKQLNNDKLLDQCLTAQNRCLETQKMLQLRGKTLQQFRDQLEQDASASATRSSASLNINTNQRTSHDFPKYSSHSAVSQFKSDINQFPSHSGGKPSWDPKDFSTPVVPKTYSRTQLERVKNSSSLSLSSSSTSSPSHSIASPSSSSITSSSPCHSTETSPLHSYSQTQASNERVSHDQNKDSEQGTYSMKNSVLSGNTDHYSEFDAGGFLVPSNTVQQRSKKQFKGAISPLSGSASSPAIVEEDSGGRTVESDKSRIASLRQNGRTDSIITGSSDSLPSLPEDDESPLLVPQVRSKISRSATTEQPYVRREWTPVPVNSHLTYDETLNTPVRPLADLKLSEEEIKSRRTLTLIMSEMIQTERDYVCSLQFIVDHYIPEMEREDVPQMLRGKRNVIFGNVEKIYAFHQQYFLQELEASRRNPFLIARYFLMH</sequence>
<accession>A0A9D4DYV2</accession>
<feature type="compositionally biased region" description="Polar residues" evidence="2">
    <location>
        <begin position="905"/>
        <end position="921"/>
    </location>
</feature>
<evidence type="ECO:0000313" key="5">
    <source>
        <dbReference type="Proteomes" id="UP000828390"/>
    </source>
</evidence>
<feature type="compositionally biased region" description="Polar residues" evidence="2">
    <location>
        <begin position="821"/>
        <end position="838"/>
    </location>
</feature>
<gene>
    <name evidence="4" type="ORF">DPMN_169954</name>
</gene>
<feature type="compositionally biased region" description="Polar residues" evidence="2">
    <location>
        <begin position="933"/>
        <end position="943"/>
    </location>
</feature>
<dbReference type="InterPro" id="IPR036865">
    <property type="entry name" value="CRAL-TRIO_dom_sf"/>
</dbReference>
<dbReference type="InterPro" id="IPR000219">
    <property type="entry name" value="DH_dom"/>
</dbReference>
<dbReference type="PANTHER" id="PTHR45845">
    <property type="entry name" value="RHO GUANINE NUCLEOTIDE EXCHANGE FACTOR-RELATED"/>
    <property type="match status" value="1"/>
</dbReference>
<comment type="caution">
    <text evidence="4">The sequence shown here is derived from an EMBL/GenBank/DDBJ whole genome shotgun (WGS) entry which is preliminary data.</text>
</comment>
<evidence type="ECO:0000313" key="4">
    <source>
        <dbReference type="EMBL" id="KAH3768737.1"/>
    </source>
</evidence>
<dbReference type="InterPro" id="IPR052231">
    <property type="entry name" value="Rho_GEF_signaling-related"/>
</dbReference>
<keyword evidence="5" id="KW-1185">Reference proteome</keyword>
<feature type="compositionally biased region" description="Low complexity" evidence="2">
    <location>
        <begin position="871"/>
        <end position="904"/>
    </location>
</feature>
<reference evidence="4" key="1">
    <citation type="journal article" date="2019" name="bioRxiv">
        <title>The Genome of the Zebra Mussel, Dreissena polymorpha: A Resource for Invasive Species Research.</title>
        <authorList>
            <person name="McCartney M.A."/>
            <person name="Auch B."/>
            <person name="Kono T."/>
            <person name="Mallez S."/>
            <person name="Zhang Y."/>
            <person name="Obille A."/>
            <person name="Becker A."/>
            <person name="Abrahante J.E."/>
            <person name="Garbe J."/>
            <person name="Badalamenti J.P."/>
            <person name="Herman A."/>
            <person name="Mangelson H."/>
            <person name="Liachko I."/>
            <person name="Sullivan S."/>
            <person name="Sone E.D."/>
            <person name="Koren S."/>
            <person name="Silverstein K.A.T."/>
            <person name="Beckman K.B."/>
            <person name="Gohl D.M."/>
        </authorList>
    </citation>
    <scope>NUCLEOTIDE SEQUENCE</scope>
    <source>
        <strain evidence="4">Duluth1</strain>
        <tissue evidence="4">Whole animal</tissue>
    </source>
</reference>
<dbReference type="SUPFAM" id="SSF46966">
    <property type="entry name" value="Spectrin repeat"/>
    <property type="match status" value="1"/>
</dbReference>
<dbReference type="InterPro" id="IPR035899">
    <property type="entry name" value="DBL_dom_sf"/>
</dbReference>
<dbReference type="Pfam" id="PF00621">
    <property type="entry name" value="RhoGEF"/>
    <property type="match status" value="1"/>
</dbReference>
<dbReference type="AlphaFoldDB" id="A0A9D4DYV2"/>
<keyword evidence="1" id="KW-0175">Coiled coil</keyword>